<dbReference type="Gene3D" id="1.10.260.40">
    <property type="entry name" value="lambda repressor-like DNA-binding domains"/>
    <property type="match status" value="1"/>
</dbReference>
<evidence type="ECO:0000313" key="4">
    <source>
        <dbReference type="Proteomes" id="UP000183376"/>
    </source>
</evidence>
<reference evidence="3 4" key="1">
    <citation type="submission" date="2016-10" db="EMBL/GenBank/DDBJ databases">
        <authorList>
            <person name="de Groot N.N."/>
        </authorList>
    </citation>
    <scope>NUCLEOTIDE SEQUENCE [LARGE SCALE GENOMIC DNA]</scope>
    <source>
        <strain evidence="3 4">DSM 44149</strain>
    </source>
</reference>
<feature type="domain" description="HTH cro/C1-type" evidence="2">
    <location>
        <begin position="37"/>
        <end position="72"/>
    </location>
</feature>
<dbReference type="RefSeq" id="WP_156051620.1">
    <property type="nucleotide sequence ID" value="NZ_JOEF01000030.1"/>
</dbReference>
<accession>A0A1G9YDD3</accession>
<dbReference type="STRING" id="211114.SAMN04489726_4722"/>
<gene>
    <name evidence="3" type="ORF">SAMN04489726_4722</name>
</gene>
<dbReference type="Gene3D" id="6.10.250.2310">
    <property type="match status" value="1"/>
</dbReference>
<dbReference type="AlphaFoldDB" id="A0A1G9YDD3"/>
<feature type="region of interest" description="Disordered" evidence="1">
    <location>
        <begin position="123"/>
        <end position="150"/>
    </location>
</feature>
<keyword evidence="4" id="KW-1185">Reference proteome</keyword>
<proteinExistence type="predicted"/>
<dbReference type="InterPro" id="IPR010982">
    <property type="entry name" value="Lambda_DNA-bd_dom_sf"/>
</dbReference>
<dbReference type="CDD" id="cd00093">
    <property type="entry name" value="HTH_XRE"/>
    <property type="match status" value="1"/>
</dbReference>
<dbReference type="OrthoDB" id="2679623at2"/>
<dbReference type="eggNOG" id="ENOG50305YZ">
    <property type="taxonomic scope" value="Bacteria"/>
</dbReference>
<dbReference type="EMBL" id="LT629701">
    <property type="protein sequence ID" value="SDN06481.1"/>
    <property type="molecule type" value="Genomic_DNA"/>
</dbReference>
<dbReference type="GO" id="GO:0003677">
    <property type="term" value="F:DNA binding"/>
    <property type="evidence" value="ECO:0007669"/>
    <property type="project" value="InterPro"/>
</dbReference>
<dbReference type="Proteomes" id="UP000183376">
    <property type="component" value="Chromosome I"/>
</dbReference>
<dbReference type="InterPro" id="IPR001387">
    <property type="entry name" value="Cro/C1-type_HTH"/>
</dbReference>
<dbReference type="PROSITE" id="PS50943">
    <property type="entry name" value="HTH_CROC1"/>
    <property type="match status" value="1"/>
</dbReference>
<sequence length="150" mass="16486">MSVADKINQLIADRWGPNPPGNAVIAKEIRDETGLSISTGYLWALRKGTRRNPTGPRLQALAKFFDRPPAYFLDEGITPSVMDLAAVLRSQEAVRMIAMRSLELSETSQNAILAMVEQARRVEQLDNDGTASRAEPELPNPSRTDAPPSE</sequence>
<evidence type="ECO:0000313" key="3">
    <source>
        <dbReference type="EMBL" id="SDN06481.1"/>
    </source>
</evidence>
<evidence type="ECO:0000259" key="2">
    <source>
        <dbReference type="PROSITE" id="PS50943"/>
    </source>
</evidence>
<protein>
    <recommendedName>
        <fullName evidence="2">HTH cro/C1-type domain-containing protein</fullName>
    </recommendedName>
</protein>
<name>A0A1G9YDD3_ALLAB</name>
<evidence type="ECO:0000256" key="1">
    <source>
        <dbReference type="SAM" id="MobiDB-lite"/>
    </source>
</evidence>
<organism evidence="3 4">
    <name type="scientific">Allokutzneria albata</name>
    <name type="common">Kibdelosporangium albatum</name>
    <dbReference type="NCBI Taxonomy" id="211114"/>
    <lineage>
        <taxon>Bacteria</taxon>
        <taxon>Bacillati</taxon>
        <taxon>Actinomycetota</taxon>
        <taxon>Actinomycetes</taxon>
        <taxon>Pseudonocardiales</taxon>
        <taxon>Pseudonocardiaceae</taxon>
        <taxon>Allokutzneria</taxon>
    </lineage>
</organism>